<evidence type="ECO:0000313" key="2">
    <source>
        <dbReference type="EMBL" id="OIQ68251.1"/>
    </source>
</evidence>
<protein>
    <recommendedName>
        <fullName evidence="3">Alpha/beta hydrolase family protein</fullName>
    </recommendedName>
</protein>
<comment type="caution">
    <text evidence="2">The sequence shown here is derived from an EMBL/GenBank/DDBJ whole genome shotgun (WGS) entry which is preliminary data.</text>
</comment>
<dbReference type="EMBL" id="MLJW01005423">
    <property type="protein sequence ID" value="OIQ68251.1"/>
    <property type="molecule type" value="Genomic_DNA"/>
</dbReference>
<feature type="compositionally biased region" description="Polar residues" evidence="1">
    <location>
        <begin position="228"/>
        <end position="239"/>
    </location>
</feature>
<gene>
    <name evidence="2" type="ORF">GALL_501610</name>
</gene>
<organism evidence="2">
    <name type="scientific">mine drainage metagenome</name>
    <dbReference type="NCBI Taxonomy" id="410659"/>
    <lineage>
        <taxon>unclassified sequences</taxon>
        <taxon>metagenomes</taxon>
        <taxon>ecological metagenomes</taxon>
    </lineage>
</organism>
<proteinExistence type="predicted"/>
<dbReference type="SUPFAM" id="SSF53474">
    <property type="entry name" value="alpha/beta-Hydrolases"/>
    <property type="match status" value="1"/>
</dbReference>
<evidence type="ECO:0008006" key="3">
    <source>
        <dbReference type="Google" id="ProtNLM"/>
    </source>
</evidence>
<feature type="region of interest" description="Disordered" evidence="1">
    <location>
        <begin position="218"/>
        <end position="239"/>
    </location>
</feature>
<reference evidence="2" key="1">
    <citation type="submission" date="2016-10" db="EMBL/GenBank/DDBJ databases">
        <title>Sequence of Gallionella enrichment culture.</title>
        <authorList>
            <person name="Poehlein A."/>
            <person name="Muehling M."/>
            <person name="Daniel R."/>
        </authorList>
    </citation>
    <scope>NUCLEOTIDE SEQUENCE</scope>
</reference>
<dbReference type="Gene3D" id="3.40.50.1820">
    <property type="entry name" value="alpha/beta hydrolase"/>
    <property type="match status" value="1"/>
</dbReference>
<dbReference type="AlphaFoldDB" id="A0A1J5PSH9"/>
<dbReference type="InterPro" id="IPR029058">
    <property type="entry name" value="AB_hydrolase_fold"/>
</dbReference>
<accession>A0A1J5PSH9</accession>
<sequence length="239" mass="25972">MGDSLGADGRLNYKQQVVSDLQAAMDTLQRASDVSRFALLGFCSGALPSYWTAQNDDRVRHIILYDAFELQTRKSRLRYLAVRLRSHGFGPAAIALYLRRTGGALLALPTRLRDRLSRARTEQSAGSDDRPTKAQFVHGFAQLAHKGVHVSVLHSGADFSNVNHVEQIAEAFGADGSPVAGLHPGFLAPIDHIMTSVNAQRAFTNWICADLLGQHVGTADQPHRSHHSLSTSAPARSAD</sequence>
<evidence type="ECO:0000256" key="1">
    <source>
        <dbReference type="SAM" id="MobiDB-lite"/>
    </source>
</evidence>
<name>A0A1J5PSH9_9ZZZZ</name>